<geneLocation type="plasmid" evidence="3 4">
    <name>p1</name>
</geneLocation>
<dbReference type="PANTHER" id="PTHR22911">
    <property type="entry name" value="ACYL-MALONYL CONDENSING ENZYME-RELATED"/>
    <property type="match status" value="1"/>
</dbReference>
<dbReference type="PANTHER" id="PTHR22911:SF102">
    <property type="entry name" value="MEMBRANE PROTEIN"/>
    <property type="match status" value="1"/>
</dbReference>
<keyword evidence="1" id="KW-1133">Transmembrane helix</keyword>
<dbReference type="Pfam" id="PF00892">
    <property type="entry name" value="EamA"/>
    <property type="match status" value="2"/>
</dbReference>
<accession>A0A975S2X4</accession>
<dbReference type="GO" id="GO:0016020">
    <property type="term" value="C:membrane"/>
    <property type="evidence" value="ECO:0007669"/>
    <property type="project" value="InterPro"/>
</dbReference>
<dbReference type="InterPro" id="IPR000620">
    <property type="entry name" value="EamA_dom"/>
</dbReference>
<feature type="domain" description="EamA" evidence="2">
    <location>
        <begin position="157"/>
        <end position="287"/>
    </location>
</feature>
<evidence type="ECO:0000256" key="1">
    <source>
        <dbReference type="SAM" id="Phobius"/>
    </source>
</evidence>
<feature type="transmembrane region" description="Helical" evidence="1">
    <location>
        <begin position="92"/>
        <end position="116"/>
    </location>
</feature>
<dbReference type="SUPFAM" id="SSF103481">
    <property type="entry name" value="Multidrug resistance efflux transporter EmrE"/>
    <property type="match status" value="2"/>
</dbReference>
<gene>
    <name evidence="3" type="ORF">KM031_17685</name>
</gene>
<evidence type="ECO:0000313" key="3">
    <source>
        <dbReference type="EMBL" id="QWK92137.1"/>
    </source>
</evidence>
<dbReference type="EMBL" id="CP076362">
    <property type="protein sequence ID" value="QWK92137.1"/>
    <property type="molecule type" value="Genomic_DNA"/>
</dbReference>
<keyword evidence="4" id="KW-1185">Reference proteome</keyword>
<dbReference type="InterPro" id="IPR037185">
    <property type="entry name" value="EmrE-like"/>
</dbReference>
<dbReference type="Proteomes" id="UP000679352">
    <property type="component" value="Plasmid p1"/>
</dbReference>
<dbReference type="AlphaFoldDB" id="A0A975S2X4"/>
<feature type="transmembrane region" description="Helical" evidence="1">
    <location>
        <begin position="154"/>
        <end position="176"/>
    </location>
</feature>
<dbReference type="RefSeq" id="WP_215505186.1">
    <property type="nucleotide sequence ID" value="NZ_CP076362.1"/>
</dbReference>
<feature type="domain" description="EamA" evidence="2">
    <location>
        <begin position="7"/>
        <end position="138"/>
    </location>
</feature>
<feature type="transmembrane region" description="Helical" evidence="1">
    <location>
        <begin position="215"/>
        <end position="233"/>
    </location>
</feature>
<feature type="transmembrane region" description="Helical" evidence="1">
    <location>
        <begin position="123"/>
        <end position="142"/>
    </location>
</feature>
<name>A0A975S2X4_9RHOB</name>
<sequence>MTPQNQGIAGVIMAQTVLGTLGLCVLQAAASPLSIAFYRCLIAAVALGTYAALRGDLAGLLRLPRRVLLLAILSGFLMVGNWVLFFEAIRRSGISVATIVFHVQPFLMVLVSALLFRERLRSITFLWFGLALMGLAFATGIFDLSGVADGESRIDWIGIGAAVAAALLYALVTIIAKRLPRSGGLQLTLIQCLCGAMVLTPWLSLTPGEVTGEQWKWFAIIGLVHTGGVYILLYNALQKLPIAVAAVLLFLYPVSAIIVDAAWFRQPISLMQIAGFLCVLLASLGITLKWGLRKIC</sequence>
<organism evidence="3 4">
    <name type="scientific">Gemmobacter fulvus</name>
    <dbReference type="NCBI Taxonomy" id="2840474"/>
    <lineage>
        <taxon>Bacteria</taxon>
        <taxon>Pseudomonadati</taxon>
        <taxon>Pseudomonadota</taxon>
        <taxon>Alphaproteobacteria</taxon>
        <taxon>Rhodobacterales</taxon>
        <taxon>Paracoccaceae</taxon>
        <taxon>Gemmobacter</taxon>
    </lineage>
</organism>
<keyword evidence="3" id="KW-0614">Plasmid</keyword>
<keyword evidence="1" id="KW-0472">Membrane</keyword>
<proteinExistence type="predicted"/>
<feature type="transmembrane region" description="Helical" evidence="1">
    <location>
        <begin position="183"/>
        <end position="203"/>
    </location>
</feature>
<feature type="transmembrane region" description="Helical" evidence="1">
    <location>
        <begin position="36"/>
        <end position="55"/>
    </location>
</feature>
<protein>
    <submittedName>
        <fullName evidence="3">DMT family transporter</fullName>
    </submittedName>
</protein>
<keyword evidence="1" id="KW-0812">Transmembrane</keyword>
<evidence type="ECO:0000259" key="2">
    <source>
        <dbReference type="Pfam" id="PF00892"/>
    </source>
</evidence>
<feature type="transmembrane region" description="Helical" evidence="1">
    <location>
        <begin position="240"/>
        <end position="264"/>
    </location>
</feature>
<evidence type="ECO:0000313" key="4">
    <source>
        <dbReference type="Proteomes" id="UP000679352"/>
    </source>
</evidence>
<dbReference type="KEGG" id="gfu:KM031_17685"/>
<reference evidence="3" key="1">
    <citation type="submission" date="2021-06" db="EMBL/GenBank/DDBJ databases">
        <authorList>
            <person name="Lee C.-S."/>
            <person name="Jin L."/>
        </authorList>
    </citation>
    <scope>NUCLEOTIDE SEQUENCE</scope>
    <source>
        <strain evidence="3">Con5</strain>
        <plasmid evidence="3">p1</plasmid>
    </source>
</reference>
<feature type="transmembrane region" description="Helical" evidence="1">
    <location>
        <begin position="67"/>
        <end position="86"/>
    </location>
</feature>
<feature type="transmembrane region" description="Helical" evidence="1">
    <location>
        <begin position="270"/>
        <end position="292"/>
    </location>
</feature>
<feature type="transmembrane region" description="Helical" evidence="1">
    <location>
        <begin position="7"/>
        <end position="30"/>
    </location>
</feature>